<evidence type="ECO:0000313" key="10">
    <source>
        <dbReference type="EMBL" id="MFD1343718.1"/>
    </source>
</evidence>
<evidence type="ECO:0000259" key="9">
    <source>
        <dbReference type="Pfam" id="PF23368"/>
    </source>
</evidence>
<dbReference type="InterPro" id="IPR055518">
    <property type="entry name" value="DUF7092"/>
</dbReference>
<keyword evidence="7" id="KW-0812">Transmembrane</keyword>
<dbReference type="InterPro" id="IPR051156">
    <property type="entry name" value="Mito/Outer_Membr_Metalloprot"/>
</dbReference>
<accession>A0ABW3ZLB5</accession>
<keyword evidence="4 6" id="KW-0862">Zinc</keyword>
<feature type="domain" description="Peptidase M48" evidence="8">
    <location>
        <begin position="165"/>
        <end position="337"/>
    </location>
</feature>
<evidence type="ECO:0000256" key="2">
    <source>
        <dbReference type="ARBA" id="ARBA00022723"/>
    </source>
</evidence>
<dbReference type="InterPro" id="IPR001915">
    <property type="entry name" value="Peptidase_M48"/>
</dbReference>
<evidence type="ECO:0000259" key="8">
    <source>
        <dbReference type="Pfam" id="PF01435"/>
    </source>
</evidence>
<evidence type="ECO:0000256" key="1">
    <source>
        <dbReference type="ARBA" id="ARBA00022670"/>
    </source>
</evidence>
<reference evidence="11" key="1">
    <citation type="journal article" date="2019" name="Int. J. Syst. Evol. Microbiol.">
        <title>The Global Catalogue of Microorganisms (GCM) 10K type strain sequencing project: providing services to taxonomists for standard genome sequencing and annotation.</title>
        <authorList>
            <consortium name="The Broad Institute Genomics Platform"/>
            <consortium name="The Broad Institute Genome Sequencing Center for Infectious Disease"/>
            <person name="Wu L."/>
            <person name="Ma J."/>
        </authorList>
    </citation>
    <scope>NUCLEOTIDE SEQUENCE [LARGE SCALE GENOMIC DNA]</scope>
    <source>
        <strain evidence="11">CCUG 62953</strain>
    </source>
</reference>
<comment type="caution">
    <text evidence="10">The sequence shown here is derived from an EMBL/GenBank/DDBJ whole genome shotgun (WGS) entry which is preliminary data.</text>
</comment>
<keyword evidence="7" id="KW-0472">Membrane</keyword>
<proteinExistence type="inferred from homology"/>
<dbReference type="Pfam" id="PF23368">
    <property type="entry name" value="DUF7092"/>
    <property type="match status" value="1"/>
</dbReference>
<evidence type="ECO:0000256" key="3">
    <source>
        <dbReference type="ARBA" id="ARBA00022801"/>
    </source>
</evidence>
<evidence type="ECO:0000256" key="6">
    <source>
        <dbReference type="RuleBase" id="RU003983"/>
    </source>
</evidence>
<dbReference type="PANTHER" id="PTHR22726:SF1">
    <property type="entry name" value="METALLOENDOPEPTIDASE OMA1, MITOCHONDRIAL"/>
    <property type="match status" value="1"/>
</dbReference>
<protein>
    <submittedName>
        <fullName evidence="10">M48 family metallopeptidase</fullName>
    </submittedName>
</protein>
<keyword evidence="7" id="KW-1133">Transmembrane helix</keyword>
<dbReference type="CDD" id="cd07332">
    <property type="entry name" value="M48C_Oma1_like"/>
    <property type="match status" value="1"/>
</dbReference>
<evidence type="ECO:0000256" key="4">
    <source>
        <dbReference type="ARBA" id="ARBA00022833"/>
    </source>
</evidence>
<dbReference type="EMBL" id="JBHTMU010000030">
    <property type="protein sequence ID" value="MFD1343718.1"/>
    <property type="molecule type" value="Genomic_DNA"/>
</dbReference>
<evidence type="ECO:0000256" key="7">
    <source>
        <dbReference type="SAM" id="Phobius"/>
    </source>
</evidence>
<dbReference type="RefSeq" id="WP_386804907.1">
    <property type="nucleotide sequence ID" value="NZ_JBHTMU010000030.1"/>
</dbReference>
<feature type="domain" description="DUF7092" evidence="9">
    <location>
        <begin position="3"/>
        <end position="73"/>
    </location>
</feature>
<evidence type="ECO:0000256" key="5">
    <source>
        <dbReference type="ARBA" id="ARBA00023049"/>
    </source>
</evidence>
<feature type="transmembrane region" description="Helical" evidence="7">
    <location>
        <begin position="246"/>
        <end position="266"/>
    </location>
</feature>
<sequence>MTLRGAYFDGVCPVPHPVAISLDREHGILVMELSDGSRERWPLERIREVPDQAATEGLALRLVGGRTRRLYLPERSLLADLPMPFRRSSAISAKRLTVWLLGALTAVLLVILVIVPQLSNRLADAIPPKGEAALGAMSSRHIIDALATTSGGEITECTNADGRAALDHLTRELTRGIALPSELSVRILRSDQRNAFALPGGHILMLRGVLDLAETPEEFAGVLAHEIGHVYSRDGVREALRSAGTVGILTVVLGDFAGGAVVLLLTDRLIAARHSKSTEIRADVFAEAVLRRQGLGPKPMIDMFQRLLDTSGQLEGPLAYFLSHPQPAERIAVLRERPSATVPRDTPLLSDAEWRALQAICD</sequence>
<comment type="similarity">
    <text evidence="6">Belongs to the peptidase M48 family.</text>
</comment>
<keyword evidence="1 6" id="KW-0645">Protease</keyword>
<dbReference type="Gene3D" id="3.30.2010.10">
    <property type="entry name" value="Metalloproteases ('zincins'), catalytic domain"/>
    <property type="match status" value="1"/>
</dbReference>
<comment type="cofactor">
    <cofactor evidence="6">
        <name>Zn(2+)</name>
        <dbReference type="ChEBI" id="CHEBI:29105"/>
    </cofactor>
    <text evidence="6">Binds 1 zinc ion per subunit.</text>
</comment>
<feature type="transmembrane region" description="Helical" evidence="7">
    <location>
        <begin position="96"/>
        <end position="115"/>
    </location>
</feature>
<keyword evidence="5 6" id="KW-0482">Metalloprotease</keyword>
<name>A0ABW3ZLB5_9RHOB</name>
<keyword evidence="11" id="KW-1185">Reference proteome</keyword>
<keyword evidence="2" id="KW-0479">Metal-binding</keyword>
<organism evidence="10 11">
    <name type="scientific">Litorisediminicola beolgyonensis</name>
    <dbReference type="NCBI Taxonomy" id="1173614"/>
    <lineage>
        <taxon>Bacteria</taxon>
        <taxon>Pseudomonadati</taxon>
        <taxon>Pseudomonadota</taxon>
        <taxon>Alphaproteobacteria</taxon>
        <taxon>Rhodobacterales</taxon>
        <taxon>Paracoccaceae</taxon>
        <taxon>Litorisediminicola</taxon>
    </lineage>
</organism>
<gene>
    <name evidence="10" type="ORF">ACFQ4E_14925</name>
</gene>
<dbReference type="Pfam" id="PF01435">
    <property type="entry name" value="Peptidase_M48"/>
    <property type="match status" value="1"/>
</dbReference>
<evidence type="ECO:0000313" key="11">
    <source>
        <dbReference type="Proteomes" id="UP001597135"/>
    </source>
</evidence>
<keyword evidence="3 6" id="KW-0378">Hydrolase</keyword>
<dbReference type="Proteomes" id="UP001597135">
    <property type="component" value="Unassembled WGS sequence"/>
</dbReference>
<dbReference type="PANTHER" id="PTHR22726">
    <property type="entry name" value="METALLOENDOPEPTIDASE OMA1"/>
    <property type="match status" value="1"/>
</dbReference>